<dbReference type="AlphaFoldDB" id="A0A9W6YP12"/>
<dbReference type="OrthoDB" id="7628951at2759"/>
<feature type="region of interest" description="Disordered" evidence="1">
    <location>
        <begin position="96"/>
        <end position="142"/>
    </location>
</feature>
<evidence type="ECO:0000259" key="2">
    <source>
        <dbReference type="Pfam" id="PF13843"/>
    </source>
</evidence>
<dbReference type="Pfam" id="PF13843">
    <property type="entry name" value="DDE_Tnp_1_7"/>
    <property type="match status" value="1"/>
</dbReference>
<dbReference type="PANTHER" id="PTHR46599:SF3">
    <property type="entry name" value="PIGGYBAC TRANSPOSABLE ELEMENT-DERIVED PROTEIN 4"/>
    <property type="match status" value="1"/>
</dbReference>
<gene>
    <name evidence="3" type="ORF">Pfra01_003072000</name>
</gene>
<keyword evidence="4" id="KW-1185">Reference proteome</keyword>
<name>A0A9W6YP12_9STRA</name>
<proteinExistence type="predicted"/>
<dbReference type="InterPro" id="IPR029526">
    <property type="entry name" value="PGBD"/>
</dbReference>
<organism evidence="3 4">
    <name type="scientific">Phytophthora fragariaefolia</name>
    <dbReference type="NCBI Taxonomy" id="1490495"/>
    <lineage>
        <taxon>Eukaryota</taxon>
        <taxon>Sar</taxon>
        <taxon>Stramenopiles</taxon>
        <taxon>Oomycota</taxon>
        <taxon>Peronosporomycetes</taxon>
        <taxon>Peronosporales</taxon>
        <taxon>Peronosporaceae</taxon>
        <taxon>Phytophthora</taxon>
    </lineage>
</organism>
<dbReference type="PANTHER" id="PTHR46599">
    <property type="entry name" value="PIGGYBAC TRANSPOSABLE ELEMENT-DERIVED PROTEIN 4"/>
    <property type="match status" value="1"/>
</dbReference>
<reference evidence="3" key="1">
    <citation type="submission" date="2023-04" db="EMBL/GenBank/DDBJ databases">
        <title>Phytophthora fragariaefolia NBRC 109709.</title>
        <authorList>
            <person name="Ichikawa N."/>
            <person name="Sato H."/>
            <person name="Tonouchi N."/>
        </authorList>
    </citation>
    <scope>NUCLEOTIDE SEQUENCE</scope>
    <source>
        <strain evidence="3">NBRC 109709</strain>
    </source>
</reference>
<accession>A0A9W6YP12</accession>
<feature type="compositionally biased region" description="Basic and acidic residues" evidence="1">
    <location>
        <begin position="183"/>
        <end position="193"/>
    </location>
</feature>
<feature type="compositionally biased region" description="Basic and acidic residues" evidence="1">
    <location>
        <begin position="128"/>
        <end position="140"/>
    </location>
</feature>
<dbReference type="EMBL" id="BSXT01019644">
    <property type="protein sequence ID" value="GMG18605.1"/>
    <property type="molecule type" value="Genomic_DNA"/>
</dbReference>
<feature type="region of interest" description="Disordered" evidence="1">
    <location>
        <begin position="183"/>
        <end position="203"/>
    </location>
</feature>
<evidence type="ECO:0000256" key="1">
    <source>
        <dbReference type="SAM" id="MobiDB-lite"/>
    </source>
</evidence>
<evidence type="ECO:0000313" key="4">
    <source>
        <dbReference type="Proteomes" id="UP001165121"/>
    </source>
</evidence>
<comment type="caution">
    <text evidence="3">The sequence shown here is derived from an EMBL/GenBank/DDBJ whole genome shotgun (WGS) entry which is preliminary data.</text>
</comment>
<sequence length="564" mass="63137">MTLGEQRADRNDQCPASSFENLMDGAHPRMASAAGTAAIRGVAFPHLWRQLRMAGWNAKRPSGRSNEWRNTTPDGTRVLIGESAVVEYTLTSCLENEAEQDMDKSTQVDSGQEVDNGAHSEGAQDVAKGAHAEGKSDERTSVQNARVCTEGALDVGLCAPTECKQNEGEQDVGFCAHGTTTHADGEKGEDAHDLNASQQNEGSSMDAEAKQVQGAHTECVQTVDESANNMGVVDEGTVEHNAVDVHASNEIQAQALYDEVRSSQIDTSVELTQGTVDALFSPPSSNEKHHELERQGVERLHGTVTRTFELSRSSLWVAITTETNRYAVQQVDRRAQALHAKQHEGRREMLQQIRRRIKSKKEYEAHEILHVVGLLVARMLCPQQRRFSAHRSMVEDGAVPAGNFGRYMARNRCADILRDLHFVDNEAPRTRDKLWKLRPVVDKPQQRFLAGWSLPTLFSFDEGVLPSTSRWNTSRMFMPDKPHRYGSKIFMTCDPWTAYCHRYEIEHCVSFIYSYVITYGRIGLLCLRMSLLPRFDMYAGKRRREDCVESTFDHKTGAAAVVRN</sequence>
<evidence type="ECO:0000313" key="3">
    <source>
        <dbReference type="EMBL" id="GMG18605.1"/>
    </source>
</evidence>
<feature type="domain" description="PiggyBac transposable element-derived protein" evidence="2">
    <location>
        <begin position="317"/>
        <end position="506"/>
    </location>
</feature>
<dbReference type="Proteomes" id="UP001165121">
    <property type="component" value="Unassembled WGS sequence"/>
</dbReference>
<protein>
    <submittedName>
        <fullName evidence="3">Unnamed protein product</fullName>
    </submittedName>
</protein>